<feature type="transmembrane region" description="Helical" evidence="12">
    <location>
        <begin position="197"/>
        <end position="218"/>
    </location>
</feature>
<accession>A0AAE4VMD4</accession>
<evidence type="ECO:0000256" key="12">
    <source>
        <dbReference type="HAMAP-Rule" id="MF_01393"/>
    </source>
</evidence>
<dbReference type="PROSITE" id="PS00449">
    <property type="entry name" value="ATPASE_A"/>
    <property type="match status" value="1"/>
</dbReference>
<keyword evidence="15" id="KW-1185">Reference proteome</keyword>
<evidence type="ECO:0000256" key="4">
    <source>
        <dbReference type="ARBA" id="ARBA00022475"/>
    </source>
</evidence>
<gene>
    <name evidence="12" type="primary">atpB</name>
    <name evidence="14" type="ORF">Lyticum_00669</name>
</gene>
<evidence type="ECO:0000256" key="6">
    <source>
        <dbReference type="ARBA" id="ARBA00022692"/>
    </source>
</evidence>
<evidence type="ECO:0000256" key="2">
    <source>
        <dbReference type="ARBA" id="ARBA00006810"/>
    </source>
</evidence>
<keyword evidence="8 12" id="KW-1133">Transmembrane helix</keyword>
<dbReference type="HAMAP" id="MF_01393">
    <property type="entry name" value="ATP_synth_a_bact"/>
    <property type="match status" value="1"/>
</dbReference>
<evidence type="ECO:0000313" key="14">
    <source>
        <dbReference type="EMBL" id="MDZ5761488.1"/>
    </source>
</evidence>
<keyword evidence="4 12" id="KW-1003">Cell membrane</keyword>
<dbReference type="PANTHER" id="PTHR11410">
    <property type="entry name" value="ATP SYNTHASE SUBUNIT A"/>
    <property type="match status" value="1"/>
</dbReference>
<comment type="similarity">
    <text evidence="2 12 13">Belongs to the ATPase A chain family.</text>
</comment>
<feature type="transmembrane region" description="Helical" evidence="12">
    <location>
        <begin position="122"/>
        <end position="146"/>
    </location>
</feature>
<organism evidence="14 15">
    <name type="scientific">Lyticum sinuosum</name>
    <dbReference type="NCBI Taxonomy" id="1332059"/>
    <lineage>
        <taxon>Bacteria</taxon>
        <taxon>Pseudomonadati</taxon>
        <taxon>Pseudomonadota</taxon>
        <taxon>Alphaproteobacteria</taxon>
        <taxon>Rickettsiales</taxon>
        <taxon>Lyticum</taxon>
    </lineage>
</organism>
<evidence type="ECO:0000256" key="7">
    <source>
        <dbReference type="ARBA" id="ARBA00022781"/>
    </source>
</evidence>
<keyword evidence="11 12" id="KW-0066">ATP synthesis</keyword>
<keyword evidence="3 12" id="KW-0813">Transport</keyword>
<evidence type="ECO:0000256" key="11">
    <source>
        <dbReference type="ARBA" id="ARBA00023310"/>
    </source>
</evidence>
<evidence type="ECO:0000256" key="3">
    <source>
        <dbReference type="ARBA" id="ARBA00022448"/>
    </source>
</evidence>
<feature type="transmembrane region" description="Helical" evidence="12">
    <location>
        <begin position="92"/>
        <end position="110"/>
    </location>
</feature>
<keyword evidence="9 12" id="KW-0406">Ion transport</keyword>
<evidence type="ECO:0000256" key="8">
    <source>
        <dbReference type="ARBA" id="ARBA00022989"/>
    </source>
</evidence>
<dbReference type="Gene3D" id="1.20.120.220">
    <property type="entry name" value="ATP synthase, F0 complex, subunit A"/>
    <property type="match status" value="1"/>
</dbReference>
<dbReference type="RefSeq" id="WP_322498913.1">
    <property type="nucleotide sequence ID" value="NZ_JARGYU010000003.1"/>
</dbReference>
<dbReference type="GO" id="GO:0045259">
    <property type="term" value="C:proton-transporting ATP synthase complex"/>
    <property type="evidence" value="ECO:0007669"/>
    <property type="project" value="UniProtKB-KW"/>
</dbReference>
<reference evidence="14" key="1">
    <citation type="submission" date="2023-02" db="EMBL/GenBank/DDBJ databases">
        <title>Host association and intracellularity evolved multiple times independently in the Rickettsiales.</title>
        <authorList>
            <person name="Castelli M."/>
            <person name="Nardi T."/>
            <person name="Gammuto L."/>
            <person name="Bellinzona G."/>
            <person name="Sabaneyeva E."/>
            <person name="Potekhin A."/>
            <person name="Serra V."/>
            <person name="Petroni G."/>
            <person name="Sassera D."/>
        </authorList>
    </citation>
    <scope>NUCLEOTIDE SEQUENCE</scope>
    <source>
        <strain evidence="14">USBL-36I1</strain>
    </source>
</reference>
<dbReference type="Pfam" id="PF00119">
    <property type="entry name" value="ATP-synt_A"/>
    <property type="match status" value="1"/>
</dbReference>
<evidence type="ECO:0000256" key="1">
    <source>
        <dbReference type="ARBA" id="ARBA00004141"/>
    </source>
</evidence>
<dbReference type="EMBL" id="JARGYU010000003">
    <property type="protein sequence ID" value="MDZ5761488.1"/>
    <property type="molecule type" value="Genomic_DNA"/>
</dbReference>
<dbReference type="Proteomes" id="UP001289135">
    <property type="component" value="Unassembled WGS sequence"/>
</dbReference>
<proteinExistence type="inferred from homology"/>
<keyword evidence="10 12" id="KW-0472">Membrane</keyword>
<comment type="function">
    <text evidence="12 13">Key component of the proton channel; it plays a direct role in the translocation of protons across the membrane.</text>
</comment>
<sequence length="249" mass="27908">MAFNPMHQFAVTRLLPLYLPWGIDISISNAAISMLISLLIVVSMAYISRIYKDRAMKNPVCKLTKFHMLFELIYQMIETMLISTSGQKALRFMPLIFTIFLFILLNDLVGMIPATFAVTSHIAVTFSIAIVLFIGMTIFGICKHGFNFLSLFIPKGAPFFILPMMFVIELCIYLAKPISLSLRLAANVMAGHIILKVIAYLVVSSGVMGFLPFALLIILTGFEIFVSILQAYIFTMLVCVYLNDAINLH</sequence>
<evidence type="ECO:0000256" key="10">
    <source>
        <dbReference type="ARBA" id="ARBA00023136"/>
    </source>
</evidence>
<dbReference type="NCBIfam" id="TIGR01131">
    <property type="entry name" value="ATP_synt_6_or_A"/>
    <property type="match status" value="1"/>
</dbReference>
<evidence type="ECO:0000313" key="15">
    <source>
        <dbReference type="Proteomes" id="UP001289135"/>
    </source>
</evidence>
<name>A0AAE4VMD4_9RICK</name>
<dbReference type="InterPro" id="IPR035908">
    <property type="entry name" value="F0_ATP_A_sf"/>
</dbReference>
<dbReference type="InterPro" id="IPR000568">
    <property type="entry name" value="ATP_synth_F0_asu"/>
</dbReference>
<dbReference type="GO" id="GO:0046933">
    <property type="term" value="F:proton-transporting ATP synthase activity, rotational mechanism"/>
    <property type="evidence" value="ECO:0007669"/>
    <property type="project" value="UniProtKB-UniRule"/>
</dbReference>
<dbReference type="GO" id="GO:0005886">
    <property type="term" value="C:plasma membrane"/>
    <property type="evidence" value="ECO:0007669"/>
    <property type="project" value="UniProtKB-SubCell"/>
</dbReference>
<dbReference type="SUPFAM" id="SSF81336">
    <property type="entry name" value="F1F0 ATP synthase subunit A"/>
    <property type="match status" value="1"/>
</dbReference>
<dbReference type="NCBIfam" id="NF004482">
    <property type="entry name" value="PRK05815.2-4"/>
    <property type="match status" value="1"/>
</dbReference>
<dbReference type="AlphaFoldDB" id="A0AAE4VMD4"/>
<feature type="transmembrane region" description="Helical" evidence="12">
    <location>
        <begin position="224"/>
        <end position="243"/>
    </location>
</feature>
<comment type="caution">
    <text evidence="14">The sequence shown here is derived from an EMBL/GenBank/DDBJ whole genome shotgun (WGS) entry which is preliminary data.</text>
</comment>
<dbReference type="InterPro" id="IPR045083">
    <property type="entry name" value="ATP_synth_F0_asu_bact/mt"/>
</dbReference>
<keyword evidence="6 12" id="KW-0812">Transmembrane</keyword>
<keyword evidence="5 12" id="KW-0138">CF(0)</keyword>
<feature type="transmembrane region" description="Helical" evidence="12">
    <location>
        <begin position="25"/>
        <end position="47"/>
    </location>
</feature>
<comment type="subcellular location">
    <subcellularLocation>
        <location evidence="12 13">Cell membrane</location>
        <topology evidence="12 13">Multi-pass membrane protein</topology>
    </subcellularLocation>
    <subcellularLocation>
        <location evidence="1">Membrane</location>
        <topology evidence="1">Multi-pass membrane protein</topology>
    </subcellularLocation>
</comment>
<dbReference type="PANTHER" id="PTHR11410:SF0">
    <property type="entry name" value="ATP SYNTHASE SUBUNIT A"/>
    <property type="match status" value="1"/>
</dbReference>
<dbReference type="CDD" id="cd00310">
    <property type="entry name" value="ATP-synt_Fo_a_6"/>
    <property type="match status" value="1"/>
</dbReference>
<keyword evidence="7 12" id="KW-0375">Hydrogen ion transport</keyword>
<protein>
    <recommendedName>
        <fullName evidence="12 13">ATP synthase subunit a</fullName>
    </recommendedName>
    <alternativeName>
        <fullName evidence="12">ATP synthase F0 sector subunit a</fullName>
    </alternativeName>
    <alternativeName>
        <fullName evidence="12">F-ATPase subunit 6</fullName>
    </alternativeName>
</protein>
<dbReference type="InterPro" id="IPR023011">
    <property type="entry name" value="ATP_synth_F0_asu_AS"/>
</dbReference>
<dbReference type="PRINTS" id="PR00123">
    <property type="entry name" value="ATPASEA"/>
</dbReference>
<evidence type="ECO:0000256" key="5">
    <source>
        <dbReference type="ARBA" id="ARBA00022547"/>
    </source>
</evidence>
<evidence type="ECO:0000256" key="9">
    <source>
        <dbReference type="ARBA" id="ARBA00023065"/>
    </source>
</evidence>
<evidence type="ECO:0000256" key="13">
    <source>
        <dbReference type="RuleBase" id="RU000483"/>
    </source>
</evidence>